<organism evidence="1">
    <name type="scientific">Anopheles darlingi virus</name>
    <dbReference type="NCBI Taxonomy" id="2546224"/>
    <lineage>
        <taxon>Viruses</taxon>
        <taxon>Riboviria</taxon>
        <taxon>Orthornavirae</taxon>
        <taxon>Negarnaviricota</taxon>
        <taxon>Haploviricotina</taxon>
        <taxon>Monjiviricetes</taxon>
        <taxon>Mononegavirales</taxon>
        <taxon>Xinmoviridae</taxon>
        <taxon>Madalivirus</taxon>
        <taxon>Madalivirus amazonaense</taxon>
    </lineage>
</organism>
<accession>A0A481XUD5</accession>
<name>A0A481XUD5_9MONO</name>
<reference evidence="1" key="1">
    <citation type="journal article" date="2019" name="BMC Genomics">
        <title>An insight into the sialotranscriptome and virome of Amazonian anophelines.</title>
        <authorList>
            <person name="Scarpassa V.M."/>
            <person name="Debat H.J."/>
            <person name="Alencar R.B."/>
            <person name="Saraiva J.F."/>
            <person name="Calvo E."/>
            <person name="Arca B."/>
            <person name="Ribeiro J.M."/>
        </authorList>
    </citation>
    <scope>NUCLEOTIDE SEQUENCE</scope>
    <source>
        <strain evidence="1">MAC</strain>
    </source>
</reference>
<proteinExistence type="predicted"/>
<evidence type="ECO:0000313" key="1">
    <source>
        <dbReference type="EMBL" id="QBK47203.1"/>
    </source>
</evidence>
<dbReference type="EMBL" id="MH822963">
    <property type="protein sequence ID" value="QBK47203.1"/>
    <property type="molecule type" value="Viral_cRNA"/>
</dbReference>
<sequence length="48" mass="5223">MEGTTTLILRCPRCLVRLILILGSEGKEGMHCANCMMPIAISSVMISE</sequence>
<protein>
    <submittedName>
        <fullName evidence="1">ZnF protein</fullName>
    </submittedName>
</protein>